<dbReference type="CDD" id="cd13959">
    <property type="entry name" value="PT_UbiA_COQ2"/>
    <property type="match status" value="1"/>
</dbReference>
<comment type="catalytic activity">
    <reaction evidence="12">
        <text>all-trans-octaprenyl diphosphate + 4-hydroxybenzoate = 4-hydroxy-3-(all-trans-octaprenyl)benzoate + diphosphate</text>
        <dbReference type="Rhea" id="RHEA:27782"/>
        <dbReference type="ChEBI" id="CHEBI:1617"/>
        <dbReference type="ChEBI" id="CHEBI:17879"/>
        <dbReference type="ChEBI" id="CHEBI:33019"/>
        <dbReference type="ChEBI" id="CHEBI:57711"/>
        <dbReference type="EC" id="2.5.1.39"/>
    </reaction>
</comment>
<keyword evidence="4 12" id="KW-1003">Cell membrane</keyword>
<accession>A0AAC9IVY8</accession>
<keyword evidence="5 12" id="KW-0997">Cell inner membrane</keyword>
<dbReference type="InterPro" id="IPR006370">
    <property type="entry name" value="HB_polyprenyltransferase-like"/>
</dbReference>
<keyword evidence="9 12" id="KW-0460">Magnesium</keyword>
<feature type="transmembrane region" description="Helical" evidence="12">
    <location>
        <begin position="270"/>
        <end position="286"/>
    </location>
</feature>
<feature type="transmembrane region" description="Helical" evidence="12">
    <location>
        <begin position="20"/>
        <end position="37"/>
    </location>
</feature>
<dbReference type="GeneID" id="31482175"/>
<sequence>MSLKERFTSYAYLIRLDKPIGTLLLLWPTLWALWLASSGTPSLQMLMIFIAGTFLMRSAGCAINDYADRDFDRHVQRTKHRPVTSGKISGKEAVVVAGVLALIAFLLIQPLNIFTKELSVLALLVAFIYPFTKRFLAIPQAVLGIAFGFGIPMAYAAVLDFIPLEAWVLFVGNIFWAIAYDTAYAMVDRDDDLRLGLRTSAITFGSYEVLAIAFSYGVLFVSQLWVAHLASLSNYFLIGWGAALGCAIYQLKLVSSRKREDCFLAFRHNNWLGGFLFLGIVLGLSIQ</sequence>
<reference evidence="14" key="1">
    <citation type="journal article" date="2017" name="Appl. Environ. Microbiol.">
        <title>Microdiversification of a pelagic Polynucleobacter species is mainly driven by acquisition of genomic islands from a partially interspecific gene pool.</title>
        <authorList>
            <person name="Hoetzinger M."/>
            <person name="Hahn M.W."/>
            <person name="Jezberova J."/>
            <person name="Schmidt J."/>
            <person name="Koll U."/>
        </authorList>
    </citation>
    <scope>NUCLEOTIDE SEQUENCE</scope>
    <source>
        <strain evidence="14">MWH-RechtKol4</strain>
    </source>
</reference>
<dbReference type="Gene3D" id="1.20.120.1780">
    <property type="entry name" value="UbiA prenyltransferase"/>
    <property type="match status" value="1"/>
</dbReference>
<dbReference type="InterPro" id="IPR030470">
    <property type="entry name" value="UbiA_prenylTrfase_CS"/>
</dbReference>
<dbReference type="GO" id="GO:0008412">
    <property type="term" value="F:4-hydroxybenzoate polyprenyltransferase activity"/>
    <property type="evidence" value="ECO:0007669"/>
    <property type="project" value="UniProtKB-UniRule"/>
</dbReference>
<dbReference type="InterPro" id="IPR044878">
    <property type="entry name" value="UbiA_sf"/>
</dbReference>
<evidence type="ECO:0000256" key="9">
    <source>
        <dbReference type="ARBA" id="ARBA00022842"/>
    </source>
</evidence>
<dbReference type="Pfam" id="PF01040">
    <property type="entry name" value="UbiA"/>
    <property type="match status" value="1"/>
</dbReference>
<dbReference type="PANTHER" id="PTHR11048">
    <property type="entry name" value="PRENYLTRANSFERASES"/>
    <property type="match status" value="1"/>
</dbReference>
<dbReference type="RefSeq" id="WP_011903622.1">
    <property type="nucleotide sequence ID" value="NZ_CP015016.1"/>
</dbReference>
<dbReference type="FunFam" id="1.20.120.1780:FF:000001">
    <property type="entry name" value="4-hydroxybenzoate octaprenyltransferase"/>
    <property type="match status" value="1"/>
</dbReference>
<comment type="similarity">
    <text evidence="3 12">Belongs to the UbiA prenyltransferase family.</text>
</comment>
<dbReference type="GO" id="GO:0006744">
    <property type="term" value="P:ubiquinone biosynthetic process"/>
    <property type="evidence" value="ECO:0007669"/>
    <property type="project" value="UniProtKB-UniRule"/>
</dbReference>
<dbReference type="PROSITE" id="PS00943">
    <property type="entry name" value="UBIA"/>
    <property type="match status" value="1"/>
</dbReference>
<comment type="cofactor">
    <cofactor evidence="1 12">
        <name>Mg(2+)</name>
        <dbReference type="ChEBI" id="CHEBI:18420"/>
    </cofactor>
</comment>
<evidence type="ECO:0000256" key="12">
    <source>
        <dbReference type="HAMAP-Rule" id="MF_01635"/>
    </source>
</evidence>
<keyword evidence="8 12" id="KW-0812">Transmembrane</keyword>
<gene>
    <name evidence="12" type="primary">ubiA</name>
    <name evidence="14" type="ORF">AOC25_10060</name>
</gene>
<name>A0AAC9IVY8_9BURK</name>
<dbReference type="EC" id="2.5.1.39" evidence="12 13"/>
<comment type="function">
    <text evidence="12">Catalyzes the prenylation of para-hydroxybenzoate (PHB) with an all-trans polyprenyl group. Mediates the second step in the final reaction sequence of ubiquinone-8 (UQ-8) biosynthesis, which is the condensation of the polyisoprenoid side chain with PHB, generating the first membrane-bound Q intermediate 3-octaprenyl-4-hydroxybenzoate.</text>
</comment>
<evidence type="ECO:0000256" key="10">
    <source>
        <dbReference type="ARBA" id="ARBA00022989"/>
    </source>
</evidence>
<keyword evidence="7 12" id="KW-0831">Ubiquinone biosynthesis</keyword>
<evidence type="ECO:0000256" key="13">
    <source>
        <dbReference type="NCBIfam" id="TIGR01474"/>
    </source>
</evidence>
<evidence type="ECO:0000256" key="5">
    <source>
        <dbReference type="ARBA" id="ARBA00022519"/>
    </source>
</evidence>
<evidence type="ECO:0000256" key="4">
    <source>
        <dbReference type="ARBA" id="ARBA00022475"/>
    </source>
</evidence>
<evidence type="ECO:0000313" key="14">
    <source>
        <dbReference type="EMBL" id="APC01935.1"/>
    </source>
</evidence>
<evidence type="ECO:0000256" key="8">
    <source>
        <dbReference type="ARBA" id="ARBA00022692"/>
    </source>
</evidence>
<keyword evidence="11 12" id="KW-0472">Membrane</keyword>
<dbReference type="GO" id="GO:0005886">
    <property type="term" value="C:plasma membrane"/>
    <property type="evidence" value="ECO:0007669"/>
    <property type="project" value="UniProtKB-SubCell"/>
</dbReference>
<dbReference type="Proteomes" id="UP000182060">
    <property type="component" value="Chromosome"/>
</dbReference>
<dbReference type="PANTHER" id="PTHR11048:SF28">
    <property type="entry name" value="4-HYDROXYBENZOATE POLYPRENYLTRANSFERASE, MITOCHONDRIAL"/>
    <property type="match status" value="1"/>
</dbReference>
<keyword evidence="6 12" id="KW-0808">Transferase</keyword>
<evidence type="ECO:0000256" key="1">
    <source>
        <dbReference type="ARBA" id="ARBA00001946"/>
    </source>
</evidence>
<protein>
    <recommendedName>
        <fullName evidence="12 13">4-hydroxybenzoate octaprenyltransferase</fullName>
        <ecNumber evidence="12 13">2.5.1.39</ecNumber>
    </recommendedName>
    <alternativeName>
        <fullName evidence="12">4-HB polyprenyltransferase</fullName>
    </alternativeName>
</protein>
<comment type="pathway">
    <text evidence="12">Cofactor biosynthesis; ubiquinone biosynthesis.</text>
</comment>
<feature type="transmembrane region" description="Helical" evidence="12">
    <location>
        <begin position="138"/>
        <end position="158"/>
    </location>
</feature>
<organism evidence="14 15">
    <name type="scientific">Polynucleobacter asymbioticus</name>
    <dbReference type="NCBI Taxonomy" id="576611"/>
    <lineage>
        <taxon>Bacteria</taxon>
        <taxon>Pseudomonadati</taxon>
        <taxon>Pseudomonadota</taxon>
        <taxon>Betaproteobacteria</taxon>
        <taxon>Burkholderiales</taxon>
        <taxon>Burkholderiaceae</taxon>
        <taxon>Polynucleobacter</taxon>
    </lineage>
</organism>
<dbReference type="HAMAP" id="MF_01635">
    <property type="entry name" value="UbiA"/>
    <property type="match status" value="1"/>
</dbReference>
<dbReference type="SMR" id="A0AAC9IVY8"/>
<comment type="subcellular location">
    <subcellularLocation>
        <location evidence="12">Cell inner membrane</location>
        <topology evidence="12">Multi-pass membrane protein</topology>
    </subcellularLocation>
    <subcellularLocation>
        <location evidence="2">Membrane</location>
        <topology evidence="2">Multi-pass membrane protein</topology>
    </subcellularLocation>
</comment>
<evidence type="ECO:0000256" key="11">
    <source>
        <dbReference type="ARBA" id="ARBA00023136"/>
    </source>
</evidence>
<dbReference type="NCBIfam" id="TIGR01474">
    <property type="entry name" value="ubiA_proteo"/>
    <property type="match status" value="1"/>
</dbReference>
<keyword evidence="10 12" id="KW-1133">Transmembrane helix</keyword>
<feature type="transmembrane region" description="Helical" evidence="12">
    <location>
        <begin position="232"/>
        <end position="249"/>
    </location>
</feature>
<evidence type="ECO:0000256" key="6">
    <source>
        <dbReference type="ARBA" id="ARBA00022679"/>
    </source>
</evidence>
<feature type="transmembrane region" description="Helical" evidence="12">
    <location>
        <begin position="164"/>
        <end position="187"/>
    </location>
</feature>
<dbReference type="InterPro" id="IPR039653">
    <property type="entry name" value="Prenyltransferase"/>
</dbReference>
<dbReference type="Gene3D" id="1.10.357.140">
    <property type="entry name" value="UbiA prenyltransferase"/>
    <property type="match status" value="1"/>
</dbReference>
<evidence type="ECO:0000313" key="15">
    <source>
        <dbReference type="Proteomes" id="UP000182060"/>
    </source>
</evidence>
<proteinExistence type="inferred from homology"/>
<dbReference type="EMBL" id="CP015017">
    <property type="protein sequence ID" value="APC01935.1"/>
    <property type="molecule type" value="Genomic_DNA"/>
</dbReference>
<dbReference type="InterPro" id="IPR000537">
    <property type="entry name" value="UbiA_prenyltransferase"/>
</dbReference>
<dbReference type="FunFam" id="1.10.357.140:FF:000002">
    <property type="entry name" value="4-hydroxybenzoate octaprenyltransferase"/>
    <property type="match status" value="1"/>
</dbReference>
<evidence type="ECO:0000256" key="3">
    <source>
        <dbReference type="ARBA" id="ARBA00005985"/>
    </source>
</evidence>
<feature type="transmembrane region" description="Helical" evidence="12">
    <location>
        <begin position="207"/>
        <end position="226"/>
    </location>
</feature>
<evidence type="ECO:0000256" key="2">
    <source>
        <dbReference type="ARBA" id="ARBA00004141"/>
    </source>
</evidence>
<dbReference type="OMA" id="KFEHTIF"/>
<evidence type="ECO:0000256" key="7">
    <source>
        <dbReference type="ARBA" id="ARBA00022688"/>
    </source>
</evidence>
<feature type="transmembrane region" description="Helical" evidence="12">
    <location>
        <begin position="43"/>
        <end position="67"/>
    </location>
</feature>
<feature type="transmembrane region" description="Helical" evidence="12">
    <location>
        <begin position="88"/>
        <end position="107"/>
    </location>
</feature>
<dbReference type="AlphaFoldDB" id="A0AAC9IVY8"/>